<feature type="region of interest" description="Disordered" evidence="1">
    <location>
        <begin position="457"/>
        <end position="477"/>
    </location>
</feature>
<protein>
    <recommendedName>
        <fullName evidence="5">Tetratricopeptide repeat-like superfamily protein</fullName>
    </recommendedName>
</protein>
<feature type="transmembrane region" description="Helical" evidence="2">
    <location>
        <begin position="103"/>
        <end position="119"/>
    </location>
</feature>
<proteinExistence type="predicted"/>
<evidence type="ECO:0000313" key="3">
    <source>
        <dbReference type="EMBL" id="KAF5728668.1"/>
    </source>
</evidence>
<dbReference type="InterPro" id="IPR011990">
    <property type="entry name" value="TPR-like_helical_dom_sf"/>
</dbReference>
<name>A0A7J7C3I4_TRIWF</name>
<keyword evidence="4" id="KW-1185">Reference proteome</keyword>
<keyword evidence="2" id="KW-1133">Transmembrane helix</keyword>
<dbReference type="AlphaFoldDB" id="A0A7J7C3I4"/>
<dbReference type="PANTHER" id="PTHR36888">
    <property type="entry name" value="TETRATRICOPEPTIDE-LIKE HELICAL DOMAIN-CONTAINING PROTEIN-RELATED"/>
    <property type="match status" value="1"/>
</dbReference>
<feature type="compositionally biased region" description="Basic and acidic residues" evidence="1">
    <location>
        <begin position="279"/>
        <end position="289"/>
    </location>
</feature>
<dbReference type="EMBL" id="JAAARO010000021">
    <property type="protein sequence ID" value="KAF5728668.1"/>
    <property type="molecule type" value="Genomic_DNA"/>
</dbReference>
<dbReference type="Proteomes" id="UP000593562">
    <property type="component" value="Unassembled WGS sequence"/>
</dbReference>
<dbReference type="SUPFAM" id="SSF48452">
    <property type="entry name" value="TPR-like"/>
    <property type="match status" value="1"/>
</dbReference>
<gene>
    <name evidence="3" type="ORF">HS088_TW21G00817</name>
</gene>
<comment type="caution">
    <text evidence="3">The sequence shown here is derived from an EMBL/GenBank/DDBJ whole genome shotgun (WGS) entry which is preliminary data.</text>
</comment>
<evidence type="ECO:0000313" key="4">
    <source>
        <dbReference type="Proteomes" id="UP000593562"/>
    </source>
</evidence>
<organism evidence="3 4">
    <name type="scientific">Tripterygium wilfordii</name>
    <name type="common">Thunder God vine</name>
    <dbReference type="NCBI Taxonomy" id="458696"/>
    <lineage>
        <taxon>Eukaryota</taxon>
        <taxon>Viridiplantae</taxon>
        <taxon>Streptophyta</taxon>
        <taxon>Embryophyta</taxon>
        <taxon>Tracheophyta</taxon>
        <taxon>Spermatophyta</taxon>
        <taxon>Magnoliopsida</taxon>
        <taxon>eudicotyledons</taxon>
        <taxon>Gunneridae</taxon>
        <taxon>Pentapetalae</taxon>
        <taxon>rosids</taxon>
        <taxon>fabids</taxon>
        <taxon>Celastrales</taxon>
        <taxon>Celastraceae</taxon>
        <taxon>Tripterygium</taxon>
    </lineage>
</organism>
<dbReference type="PANTHER" id="PTHR36888:SF2">
    <property type="entry name" value="TETRATRICOPEPTIDE REPEAT (TPR)-LIKE SUPERFAMILY PROTEIN"/>
    <property type="match status" value="1"/>
</dbReference>
<evidence type="ECO:0008006" key="5">
    <source>
        <dbReference type="Google" id="ProtNLM"/>
    </source>
</evidence>
<reference evidence="3 4" key="1">
    <citation type="journal article" date="2020" name="Nat. Commun.">
        <title>Genome of Tripterygium wilfordii and identification of cytochrome P450 involved in triptolide biosynthesis.</title>
        <authorList>
            <person name="Tu L."/>
            <person name="Su P."/>
            <person name="Zhang Z."/>
            <person name="Gao L."/>
            <person name="Wang J."/>
            <person name="Hu T."/>
            <person name="Zhou J."/>
            <person name="Zhang Y."/>
            <person name="Zhao Y."/>
            <person name="Liu Y."/>
            <person name="Song Y."/>
            <person name="Tong Y."/>
            <person name="Lu Y."/>
            <person name="Yang J."/>
            <person name="Xu C."/>
            <person name="Jia M."/>
            <person name="Peters R.J."/>
            <person name="Huang L."/>
            <person name="Gao W."/>
        </authorList>
    </citation>
    <scope>NUCLEOTIDE SEQUENCE [LARGE SCALE GENOMIC DNA]</scope>
    <source>
        <strain evidence="4">cv. XIE 37</strain>
        <tissue evidence="3">Leaf</tissue>
    </source>
</reference>
<accession>A0A7J7C3I4</accession>
<keyword evidence="2" id="KW-0472">Membrane</keyword>
<feature type="region of interest" description="Disordered" evidence="1">
    <location>
        <begin position="278"/>
        <end position="299"/>
    </location>
</feature>
<evidence type="ECO:0000256" key="1">
    <source>
        <dbReference type="SAM" id="MobiDB-lite"/>
    </source>
</evidence>
<feature type="compositionally biased region" description="Basic and acidic residues" evidence="1">
    <location>
        <begin position="457"/>
        <end position="472"/>
    </location>
</feature>
<feature type="transmembrane region" description="Helical" evidence="2">
    <location>
        <begin position="125"/>
        <end position="147"/>
    </location>
</feature>
<sequence>MRTLLLSNSTVYLTRKLSSSICLFHFPSLSRETKKLLYIPSRKCLQNINILKFSSFKTSSTSEPAIYGGWDELRPIGESVQSGESTQLRNFLVSIGIDDRKHVFMFLFGFVCALAISRVRVKSIVVFPAFVLVFAIGLSFGFARSGTFSELSVSKRRSREEIFRVYSDKLRDVVEFFDGIEVKLSNLKNHIQKGIALNKITADDLKNYANVTESLRLSCLDARNIVESAIDGMRNSNGVLDENQKSSRKRKELGDDGFRSLPFFQWLFGEGLVTSKSNKLKDNNKHGKEASLANNQTHGNYATPAVEERSLNLIENNRENENFDSFQGPSNGRSFNWGRDRRIKMALENEKINEGEIHASVKRYIDRKEYSSQHKELQFMSNSTVHLRMDQNNPNEKRVSCDSSDFNVSLSHMEKEAAFVQEQILKESSRSYSSSLGQDNGENETYTSRFRETINFKDNSDLDDHNSTHENEDGLSSSMVSDDVAFDRCLAEANDLLSQAKECIRAKHDEEHAEIMLYKSAKLLSKAIIMKPKSLLAVGQLGNTYLLHGELKLKISRELRALLCRRDPLPSERQGKTLKGVDDKLASKGRLASVLVNVCEECEELLVEAGRKYRLALSIDGNDVRALYNWGLALSFRAQLIADIGPEAAFDADKIFLAAIDKFDTMMSRGNVYAPEALFRWGMALQQRSRLRPITSKERVKLLQQAQRLYEDALQEDSNNFQVKEALSYCISEINFRRL</sequence>
<dbReference type="InParanoid" id="A0A7J7C3I4"/>
<keyword evidence="2" id="KW-0812">Transmembrane</keyword>
<evidence type="ECO:0000256" key="2">
    <source>
        <dbReference type="SAM" id="Phobius"/>
    </source>
</evidence>
<dbReference type="Gene3D" id="1.25.40.10">
    <property type="entry name" value="Tetratricopeptide repeat domain"/>
    <property type="match status" value="1"/>
</dbReference>